<dbReference type="SUPFAM" id="SSF56349">
    <property type="entry name" value="DNA breaking-rejoining enzymes"/>
    <property type="match status" value="1"/>
</dbReference>
<protein>
    <recommendedName>
        <fullName evidence="3">Integrase SAM-like N-terminal domain-containing protein</fullName>
    </recommendedName>
</protein>
<gene>
    <name evidence="4" type="ORF">AVDCRST_MAG66-1274</name>
</gene>
<sequence>MPPRRRRVRGHIEQLPSGSYRVIVYAGTDPLTGKPRRLRETWPTYAEAEKGMTRLQRQVDEDQHPKSNITLRQAIEQWLDVADQEDTTRERYDDLIRLYILPTFGELPAAKLDAELLERFYARLHRCRELCTGKARGRSAPARRGRCTTSSAAPWNAPSAGATSV</sequence>
<feature type="domain" description="Integrase SAM-like N-terminal" evidence="3">
    <location>
        <begin position="70"/>
        <end position="124"/>
    </location>
</feature>
<dbReference type="InterPro" id="IPR011010">
    <property type="entry name" value="DNA_brk_join_enz"/>
</dbReference>
<evidence type="ECO:0000256" key="2">
    <source>
        <dbReference type="SAM" id="MobiDB-lite"/>
    </source>
</evidence>
<organism evidence="4">
    <name type="scientific">uncultured Pseudonocardia sp</name>
    <dbReference type="NCBI Taxonomy" id="211455"/>
    <lineage>
        <taxon>Bacteria</taxon>
        <taxon>Bacillati</taxon>
        <taxon>Actinomycetota</taxon>
        <taxon>Actinomycetes</taxon>
        <taxon>Pseudonocardiales</taxon>
        <taxon>Pseudonocardiaceae</taxon>
        <taxon>Pseudonocardia</taxon>
        <taxon>environmental samples</taxon>
    </lineage>
</organism>
<dbReference type="Pfam" id="PF14659">
    <property type="entry name" value="Phage_int_SAM_3"/>
    <property type="match status" value="1"/>
</dbReference>
<keyword evidence="1" id="KW-0238">DNA-binding</keyword>
<proteinExistence type="predicted"/>
<dbReference type="InterPro" id="IPR004107">
    <property type="entry name" value="Integrase_SAM-like_N"/>
</dbReference>
<dbReference type="GO" id="GO:0003677">
    <property type="term" value="F:DNA binding"/>
    <property type="evidence" value="ECO:0007669"/>
    <property type="project" value="UniProtKB-KW"/>
</dbReference>
<dbReference type="EMBL" id="CADCUS010000164">
    <property type="protein sequence ID" value="CAA9394943.1"/>
    <property type="molecule type" value="Genomic_DNA"/>
</dbReference>
<dbReference type="AlphaFoldDB" id="A0A6J4NR43"/>
<reference evidence="4" key="1">
    <citation type="submission" date="2020-02" db="EMBL/GenBank/DDBJ databases">
        <authorList>
            <person name="Meier V. D."/>
        </authorList>
    </citation>
    <scope>NUCLEOTIDE SEQUENCE</scope>
    <source>
        <strain evidence="4">AVDCRST_MAG66</strain>
    </source>
</reference>
<accession>A0A6J4NR43</accession>
<name>A0A6J4NR43_9PSEU</name>
<evidence type="ECO:0000256" key="1">
    <source>
        <dbReference type="ARBA" id="ARBA00023125"/>
    </source>
</evidence>
<feature type="region of interest" description="Disordered" evidence="2">
    <location>
        <begin position="138"/>
        <end position="165"/>
    </location>
</feature>
<evidence type="ECO:0000259" key="3">
    <source>
        <dbReference type="Pfam" id="PF14659"/>
    </source>
</evidence>
<dbReference type="Gene3D" id="1.10.150.130">
    <property type="match status" value="1"/>
</dbReference>
<dbReference type="InterPro" id="IPR010998">
    <property type="entry name" value="Integrase_recombinase_N"/>
</dbReference>
<evidence type="ECO:0000313" key="4">
    <source>
        <dbReference type="EMBL" id="CAA9394943.1"/>
    </source>
</evidence>